<feature type="active site" evidence="5">
    <location>
        <position position="388"/>
    </location>
</feature>
<keyword evidence="4" id="KW-0031">Aminopeptidase</keyword>
<dbReference type="Gene3D" id="3.90.70.10">
    <property type="entry name" value="Cysteine proteinases"/>
    <property type="match status" value="1"/>
</dbReference>
<comment type="similarity">
    <text evidence="4">Belongs to the peptidase C1 family.</text>
</comment>
<dbReference type="GO" id="GO:0005737">
    <property type="term" value="C:cytoplasm"/>
    <property type="evidence" value="ECO:0007669"/>
    <property type="project" value="TreeGrafter"/>
</dbReference>
<dbReference type="InterPro" id="IPR038765">
    <property type="entry name" value="Papain-like_cys_pep_sf"/>
</dbReference>
<dbReference type="EMBL" id="VYSG01000003">
    <property type="protein sequence ID" value="NEG70415.1"/>
    <property type="molecule type" value="Genomic_DNA"/>
</dbReference>
<comment type="caution">
    <text evidence="6">The sequence shown here is derived from an EMBL/GenBank/DDBJ whole genome shotgun (WGS) entry which is preliminary data.</text>
</comment>
<dbReference type="PROSITE" id="PS00139">
    <property type="entry name" value="THIOL_PROTEASE_CYS"/>
    <property type="match status" value="1"/>
</dbReference>
<evidence type="ECO:0000256" key="2">
    <source>
        <dbReference type="ARBA" id="ARBA00022801"/>
    </source>
</evidence>
<dbReference type="Pfam" id="PF03051">
    <property type="entry name" value="Peptidase_C1_2"/>
    <property type="match status" value="1"/>
</dbReference>
<dbReference type="Proteomes" id="UP000469292">
    <property type="component" value="Unassembled WGS sequence"/>
</dbReference>
<proteinExistence type="inferred from homology"/>
<dbReference type="GO" id="GO:0009636">
    <property type="term" value="P:response to toxic substance"/>
    <property type="evidence" value="ECO:0007669"/>
    <property type="project" value="TreeGrafter"/>
</dbReference>
<dbReference type="AlphaFoldDB" id="A0A6I5N2K8"/>
<keyword evidence="1 4" id="KW-0645">Protease</keyword>
<dbReference type="GO" id="GO:0006508">
    <property type="term" value="P:proteolysis"/>
    <property type="evidence" value="ECO:0007669"/>
    <property type="project" value="UniProtKB-KW"/>
</dbReference>
<accession>A0A6I5N2K8</accession>
<evidence type="ECO:0000256" key="5">
    <source>
        <dbReference type="PIRSR" id="PIRSR005700-1"/>
    </source>
</evidence>
<sequence>MELTKQDLAAMASSYREHTAQHIAEQAVKNNGINASSERENVVVSKNNFVFSIDVDSEAVANQQQSGRCWMYSALNLMRFHIEKDLKLKKGSFELSQNYNFFYDKLEKANFFMEQIVKYAGSDLDDRRIDFLLATPQQDGGDFDPIVELVEKYGVMPLTAMPNTKVTENTSELNAVINKMLRQDAQDLRDLVAERTPDGKIREARIAMLNDIYRVLAVSFGEPPEKFDFEYRDKDDNYHVDRGLTPLEFYRKYVKLDLEDYVGVINLPLESMPYGKMYTIDMTGEVLGARRDLHYLNVPIDVMKQATIEQLKSGEPVWFGCDVTQDSDFQKGIMALDLYDTQSMFGIKYTQDKGERFLYNQSLPTHAMLIAGVDLDADGKPVRWKVENSWGTTAHGKPVGHEGYFIMDDSWFDEYNYEVAVHKEYLPEEYRKALATEPEVLPYWNTFNPVP</sequence>
<evidence type="ECO:0000313" key="7">
    <source>
        <dbReference type="Proteomes" id="UP000469292"/>
    </source>
</evidence>
<dbReference type="GO" id="GO:0043418">
    <property type="term" value="P:homocysteine catabolic process"/>
    <property type="evidence" value="ECO:0007669"/>
    <property type="project" value="TreeGrafter"/>
</dbReference>
<feature type="active site" evidence="5">
    <location>
        <position position="366"/>
    </location>
</feature>
<evidence type="ECO:0000256" key="4">
    <source>
        <dbReference type="PIRNR" id="PIRNR005700"/>
    </source>
</evidence>
<evidence type="ECO:0000256" key="3">
    <source>
        <dbReference type="ARBA" id="ARBA00022807"/>
    </source>
</evidence>
<reference evidence="6 7" key="1">
    <citation type="submission" date="2019-09" db="EMBL/GenBank/DDBJ databases">
        <title>Phylogenetic characterization of a novel taxon of the genus Bifidobacterium: Bifidobacterium choloepi sp. nov.</title>
        <authorList>
            <person name="Modesto M."/>
            <person name="Satti M."/>
        </authorList>
    </citation>
    <scope>NUCLEOTIDE SEQUENCE [LARGE SCALE GENOMIC DNA]</scope>
    <source>
        <strain evidence="6 7">BRDM6</strain>
    </source>
</reference>
<dbReference type="InterPro" id="IPR000169">
    <property type="entry name" value="Pept_cys_AS"/>
</dbReference>
<keyword evidence="7" id="KW-1185">Reference proteome</keyword>
<dbReference type="InterPro" id="IPR004134">
    <property type="entry name" value="Peptidase_C1B"/>
</dbReference>
<organism evidence="6 7">
    <name type="scientific">Bifidobacterium choloepi</name>
    <dbReference type="NCBI Taxonomy" id="2614131"/>
    <lineage>
        <taxon>Bacteria</taxon>
        <taxon>Bacillati</taxon>
        <taxon>Actinomycetota</taxon>
        <taxon>Actinomycetes</taxon>
        <taxon>Bifidobacteriales</taxon>
        <taxon>Bifidobacteriaceae</taxon>
        <taxon>Bifidobacterium</taxon>
    </lineage>
</organism>
<feature type="active site" evidence="5">
    <location>
        <position position="69"/>
    </location>
</feature>
<dbReference type="CDD" id="cd00585">
    <property type="entry name" value="Peptidase_C1B"/>
    <property type="match status" value="1"/>
</dbReference>
<gene>
    <name evidence="6" type="ORF">F6S87_07370</name>
</gene>
<keyword evidence="2 4" id="KW-0378">Hydrolase</keyword>
<dbReference type="SUPFAM" id="SSF54001">
    <property type="entry name" value="Cysteine proteinases"/>
    <property type="match status" value="1"/>
</dbReference>
<dbReference type="PIRSF" id="PIRSF005700">
    <property type="entry name" value="PepC"/>
    <property type="match status" value="1"/>
</dbReference>
<keyword evidence="3 4" id="KW-0788">Thiol protease</keyword>
<evidence type="ECO:0000313" key="6">
    <source>
        <dbReference type="EMBL" id="NEG70415.1"/>
    </source>
</evidence>
<name>A0A6I5N2K8_9BIFI</name>
<evidence type="ECO:0000256" key="1">
    <source>
        <dbReference type="ARBA" id="ARBA00022670"/>
    </source>
</evidence>
<protein>
    <recommendedName>
        <fullName evidence="4">Aminopeptidase</fullName>
    </recommendedName>
</protein>
<dbReference type="GO" id="GO:0070005">
    <property type="term" value="F:cysteine-type aminopeptidase activity"/>
    <property type="evidence" value="ECO:0007669"/>
    <property type="project" value="InterPro"/>
</dbReference>
<dbReference type="PANTHER" id="PTHR10363:SF2">
    <property type="entry name" value="BLEOMYCIN HYDROLASE"/>
    <property type="match status" value="1"/>
</dbReference>
<dbReference type="PANTHER" id="PTHR10363">
    <property type="entry name" value="BLEOMYCIN HYDROLASE"/>
    <property type="match status" value="1"/>
</dbReference>
<dbReference type="RefSeq" id="WP_163228003.1">
    <property type="nucleotide sequence ID" value="NZ_VYSG01000003.1"/>
</dbReference>